<dbReference type="PANTHER" id="PTHR11060:SF0">
    <property type="entry name" value="PROTEIN MEMO1"/>
    <property type="match status" value="1"/>
</dbReference>
<evidence type="ECO:0000256" key="2">
    <source>
        <dbReference type="HAMAP-Rule" id="MF_00055"/>
    </source>
</evidence>
<dbReference type="NCBIfam" id="TIGR04336">
    <property type="entry name" value="AmmeMemoSam_B"/>
    <property type="match status" value="1"/>
</dbReference>
<dbReference type="InterPro" id="IPR027485">
    <property type="entry name" value="AMMECR1_N"/>
</dbReference>
<dbReference type="Pfam" id="PF01875">
    <property type="entry name" value="Memo"/>
    <property type="match status" value="1"/>
</dbReference>
<evidence type="ECO:0000313" key="4">
    <source>
        <dbReference type="EMBL" id="OOP54803.1"/>
    </source>
</evidence>
<dbReference type="NCBIfam" id="TIGR00296">
    <property type="entry name" value="TIGR00296 family protein"/>
    <property type="match status" value="1"/>
</dbReference>
<sequence length="528" mass="59293">MKIVYFLIILCIGVFNPLTLFGQTESKEVWEPQVAGRFYPGNEIALKDQINTFLKNVPKQTLKGRPIALISPHAGYQYSGQVAAYGYNAIKDCGFNRVIILAFKHFMAKRFRGASILTVENFKTPLGLIPVDLEACNQLLNYPASSSQKPVQKSLKLFGTFEDAYQEEHSLETQLPFLQMTLGAFKIVPIMVGILIEDDFEKVANAIRPLLDDKTIVVVSSDFTHYGEGYSYVPFKKDIENNIRNLDYGAIDRILSRDFDGIRNYRRETGINACGMMPIQLLLKLLPDNVSGEILKYDTSGHQSNNFSYSVSYASILFTKPDDTKAGFLAPKKETLATDQFLLTSNEKTLLLSLARNTLETYTRTGNPPKLDQVNKQVTLKLKEKYGVFVTLKKHGELRGCIGHILPRAPLFQGVIENTINSSSRDGRFNPVDTNEVSDITIEISVLSVPKRIPEADNFVVGKEGILIRKGPYSAVFLPQVAVEQGWDRAETLCHLCQKAGLPRDAWKEDDMEFYVFTTDVFHEGVKS</sequence>
<evidence type="ECO:0000313" key="5">
    <source>
        <dbReference type="Proteomes" id="UP000189681"/>
    </source>
</evidence>
<dbReference type="InterPro" id="IPR002737">
    <property type="entry name" value="MEMO1_fam"/>
</dbReference>
<reference evidence="4 5" key="1">
    <citation type="journal article" date="2017" name="Water Res.">
        <title>Discovery and metagenomic analysis of an anammox bacterial enrichment related to Candidatus "Brocadia caroliniensis" in a full-scale glycerol-fed nitritation-denitritation separate centrate treatment process.</title>
        <authorList>
            <person name="Park H."/>
            <person name="Brotto A.C."/>
            <person name="van Loosdrecht M.C."/>
            <person name="Chandran K."/>
        </authorList>
    </citation>
    <scope>NUCLEOTIDE SEQUENCE [LARGE SCALE GENOMIC DNA]</scope>
    <source>
        <strain evidence="4">26THWARD</strain>
    </source>
</reference>
<dbReference type="InterPro" id="IPR036071">
    <property type="entry name" value="AMMECR1_dom_sf"/>
</dbReference>
<name>A0A1V4ANW4_9BACT</name>
<protein>
    <recommendedName>
        <fullName evidence="2">MEMO1 family protein AYP45_18205</fullName>
    </recommendedName>
</protein>
<dbReference type="HAMAP" id="MF_00055">
    <property type="entry name" value="MEMO1"/>
    <property type="match status" value="1"/>
</dbReference>
<dbReference type="InterPro" id="IPR002733">
    <property type="entry name" value="AMMECR1_domain"/>
</dbReference>
<dbReference type="Pfam" id="PF01871">
    <property type="entry name" value="AMMECR1"/>
    <property type="match status" value="1"/>
</dbReference>
<proteinExistence type="inferred from homology"/>
<gene>
    <name evidence="4" type="ORF">AYP45_18205</name>
</gene>
<evidence type="ECO:0000259" key="3">
    <source>
        <dbReference type="PROSITE" id="PS51112"/>
    </source>
</evidence>
<dbReference type="EMBL" id="AYTS01000209">
    <property type="protein sequence ID" value="OOP54803.1"/>
    <property type="molecule type" value="Genomic_DNA"/>
</dbReference>
<dbReference type="CDD" id="cd07361">
    <property type="entry name" value="MEMO_like"/>
    <property type="match status" value="1"/>
</dbReference>
<feature type="domain" description="AMMECR1" evidence="3">
    <location>
        <begin position="346"/>
        <end position="528"/>
    </location>
</feature>
<dbReference type="Proteomes" id="UP000189681">
    <property type="component" value="Unassembled WGS sequence"/>
</dbReference>
<dbReference type="STRING" id="1004156.AYP45_18205"/>
<dbReference type="InterPro" id="IPR027623">
    <property type="entry name" value="AmmeMemoSam_A"/>
</dbReference>
<dbReference type="PROSITE" id="PS51112">
    <property type="entry name" value="AMMECR1"/>
    <property type="match status" value="1"/>
</dbReference>
<comment type="similarity">
    <text evidence="1 2">Belongs to the MEMO1 family.</text>
</comment>
<dbReference type="AlphaFoldDB" id="A0A1V4ANW4"/>
<dbReference type="Gene3D" id="3.30.1490.150">
    <property type="entry name" value="Hypothetical protein ph0010, domain 2"/>
    <property type="match status" value="1"/>
</dbReference>
<evidence type="ECO:0000256" key="1">
    <source>
        <dbReference type="ARBA" id="ARBA00006315"/>
    </source>
</evidence>
<comment type="caution">
    <text evidence="4">The sequence shown here is derived from an EMBL/GenBank/DDBJ whole genome shotgun (WGS) entry which is preliminary data.</text>
</comment>
<organism evidence="4 5">
    <name type="scientific">Candidatus Brocadia carolinensis</name>
    <dbReference type="NCBI Taxonomy" id="1004156"/>
    <lineage>
        <taxon>Bacteria</taxon>
        <taxon>Pseudomonadati</taxon>
        <taxon>Planctomycetota</taxon>
        <taxon>Candidatus Brocadiia</taxon>
        <taxon>Candidatus Brocadiales</taxon>
        <taxon>Candidatus Brocadiaceae</taxon>
        <taxon>Candidatus Brocadia</taxon>
    </lineage>
</organism>
<dbReference type="Gene3D" id="3.30.700.20">
    <property type="entry name" value="Hypothetical protein ph0010, domain 1"/>
    <property type="match status" value="1"/>
</dbReference>
<dbReference type="NCBIfam" id="TIGR04335">
    <property type="entry name" value="AmmeMemoSam_A"/>
    <property type="match status" value="1"/>
</dbReference>
<dbReference type="PANTHER" id="PTHR11060">
    <property type="entry name" value="PROTEIN MEMO1"/>
    <property type="match status" value="1"/>
</dbReference>
<dbReference type="Gene3D" id="3.40.830.10">
    <property type="entry name" value="LigB-like"/>
    <property type="match status" value="1"/>
</dbReference>
<accession>A0A1V4ANW4</accession>
<dbReference type="SUPFAM" id="SSF143447">
    <property type="entry name" value="AMMECR1-like"/>
    <property type="match status" value="1"/>
</dbReference>
<dbReference type="InterPro" id="IPR023473">
    <property type="entry name" value="AMMECR1"/>
</dbReference>